<keyword evidence="3" id="KW-1185">Reference proteome</keyword>
<accession>A0A1I0EGB8</accession>
<name>A0A1I0EGB8_9FIRM</name>
<dbReference type="Proteomes" id="UP000198508">
    <property type="component" value="Unassembled WGS sequence"/>
</dbReference>
<dbReference type="InterPro" id="IPR008160">
    <property type="entry name" value="Collagen"/>
</dbReference>
<feature type="region of interest" description="Disordered" evidence="1">
    <location>
        <begin position="54"/>
        <end position="272"/>
    </location>
</feature>
<organism evidence="2 3">
    <name type="scientific">Enterocloster lavalensis</name>
    <dbReference type="NCBI Taxonomy" id="460384"/>
    <lineage>
        <taxon>Bacteria</taxon>
        <taxon>Bacillati</taxon>
        <taxon>Bacillota</taxon>
        <taxon>Clostridia</taxon>
        <taxon>Lachnospirales</taxon>
        <taxon>Lachnospiraceae</taxon>
        <taxon>Enterocloster</taxon>
    </lineage>
</organism>
<keyword evidence="2" id="KW-0176">Collagen</keyword>
<proteinExistence type="predicted"/>
<evidence type="ECO:0000313" key="2">
    <source>
        <dbReference type="EMBL" id="SET44391.1"/>
    </source>
</evidence>
<feature type="compositionally biased region" description="Low complexity" evidence="1">
    <location>
        <begin position="86"/>
        <end position="272"/>
    </location>
</feature>
<gene>
    <name evidence="2" type="ORF">SAMN05216313_106124</name>
</gene>
<dbReference type="InterPro" id="IPR050149">
    <property type="entry name" value="Collagen_superfamily"/>
</dbReference>
<evidence type="ECO:0000313" key="3">
    <source>
        <dbReference type="Proteomes" id="UP000198508"/>
    </source>
</evidence>
<evidence type="ECO:0000256" key="1">
    <source>
        <dbReference type="SAM" id="MobiDB-lite"/>
    </source>
</evidence>
<dbReference type="Pfam" id="PF01391">
    <property type="entry name" value="Collagen"/>
    <property type="match status" value="2"/>
</dbReference>
<dbReference type="GO" id="GO:0031012">
    <property type="term" value="C:extracellular matrix"/>
    <property type="evidence" value="ECO:0007669"/>
    <property type="project" value="TreeGrafter"/>
</dbReference>
<dbReference type="EMBL" id="FOIM01000006">
    <property type="protein sequence ID" value="SET44391.1"/>
    <property type="molecule type" value="Genomic_DNA"/>
</dbReference>
<feature type="region of interest" description="Disordered" evidence="1">
    <location>
        <begin position="312"/>
        <end position="348"/>
    </location>
</feature>
<dbReference type="Gene3D" id="2.60.120.40">
    <property type="match status" value="1"/>
</dbReference>
<protein>
    <submittedName>
        <fullName evidence="2">Collagen triple helix repeat-containing protein</fullName>
    </submittedName>
</protein>
<reference evidence="3" key="1">
    <citation type="submission" date="2016-10" db="EMBL/GenBank/DDBJ databases">
        <authorList>
            <person name="Varghese N."/>
            <person name="Submissions S."/>
        </authorList>
    </citation>
    <scope>NUCLEOTIDE SEQUENCE [LARGE SCALE GENOMIC DNA]</scope>
    <source>
        <strain evidence="3">NLAE-zl-G277</strain>
    </source>
</reference>
<dbReference type="AlphaFoldDB" id="A0A1I0EGB8"/>
<dbReference type="GO" id="GO:0005615">
    <property type="term" value="C:extracellular space"/>
    <property type="evidence" value="ECO:0007669"/>
    <property type="project" value="TreeGrafter"/>
</dbReference>
<sequence length="536" mass="50012">MFYNYPNGSNCGNTPGGCNPGEAAFDECRCPGAGGCAPRGCNCCCNRGPTGPQGPMGPRGCPGPQGPIGPRGYPGPQGPVGPVGPRGPQGFPGLPGSTGPTGPTGPTGSNGINGAMGPTGPTGANGMNGAMGPTGPTGPTGANGAVGATGPTGAIGPIGPTGATGPTGTAGATGVTGPTGPTGATGATGLIGPTGAAGTAGLTGATGPTGPTGPTGAAGAAGLTGATGPTGPTGPTGVAGAAGLTGATGPTGPTGPTGATGPTGPTGPVGRTATVTVGAVTAGEPEDPVVVNNSGTNEDAIFDFVIPRGATGANGTDGVTGPTGPEGPVGPEGPIGPEGPVGPEGVAGPTGPAATITVGSVSTGEPGTPAEVINIGTDENAIFDFIIPRGDTGPGGGGTPEVLATTDSTGQPSVAGGALTFNENPLISGTAITHAAGSTDIQITEPGIYQITFQSSIAVETGTAIPSTLTLRAEFNGANISGAVSTHTFTATGEVANLFFSVPFRATGPGTLRIVADAAGYTYQDIALTVFRLGDA</sequence>
<dbReference type="PANTHER" id="PTHR24023:SF1095">
    <property type="entry name" value="EGF-LIKE DOMAIN-CONTAINING PROTEIN"/>
    <property type="match status" value="1"/>
</dbReference>
<dbReference type="GO" id="GO:0030020">
    <property type="term" value="F:extracellular matrix structural constituent conferring tensile strength"/>
    <property type="evidence" value="ECO:0007669"/>
    <property type="project" value="TreeGrafter"/>
</dbReference>
<dbReference type="STRING" id="460384.SAMN05216313_106124"/>
<dbReference type="GO" id="GO:0030198">
    <property type="term" value="P:extracellular matrix organization"/>
    <property type="evidence" value="ECO:0007669"/>
    <property type="project" value="TreeGrafter"/>
</dbReference>
<dbReference type="PANTHER" id="PTHR24023">
    <property type="entry name" value="COLLAGEN ALPHA"/>
    <property type="match status" value="1"/>
</dbReference>
<dbReference type="InterPro" id="IPR008983">
    <property type="entry name" value="Tumour_necrosis_fac-like_dom"/>
</dbReference>